<dbReference type="PANTHER" id="PTHR42831:SF1">
    <property type="entry name" value="FE-S PROTEIN MATURATION AUXILIARY FACTOR YITW"/>
    <property type="match status" value="1"/>
</dbReference>
<dbReference type="Gene3D" id="3.30.300.130">
    <property type="entry name" value="Fe-S cluster assembly (FSCA)"/>
    <property type="match status" value="1"/>
</dbReference>
<dbReference type="EMBL" id="JAVDQT010000004">
    <property type="protein sequence ID" value="MDR6433253.1"/>
    <property type="molecule type" value="Genomic_DNA"/>
</dbReference>
<dbReference type="InterPro" id="IPR052339">
    <property type="entry name" value="Fe-S_Maturation_MIP18"/>
</dbReference>
<protein>
    <submittedName>
        <fullName evidence="2">Metal-sulfur cluster biosynthetic enzyme</fullName>
    </submittedName>
</protein>
<gene>
    <name evidence="2" type="ORF">J2782_002999</name>
</gene>
<evidence type="ECO:0000259" key="1">
    <source>
        <dbReference type="Pfam" id="PF01883"/>
    </source>
</evidence>
<dbReference type="InterPro" id="IPR034904">
    <property type="entry name" value="FSCA_dom_sf"/>
</dbReference>
<sequence>MMMQSEQLDQLEDEVRNALRIVMDPELGINLVDLGMIYMITAHVNGDVSVKMTTTTRGCPAAGFLTQAVQACVEDVAGVSHADVELTYEPAWSPDMAIPESRARFAVPDF</sequence>
<dbReference type="InterPro" id="IPR002744">
    <property type="entry name" value="MIP18-like"/>
</dbReference>
<dbReference type="Proteomes" id="UP001184614">
    <property type="component" value="Unassembled WGS sequence"/>
</dbReference>
<organism evidence="2 3">
    <name type="scientific">Brucella pseudogrignonensis</name>
    <dbReference type="NCBI Taxonomy" id="419475"/>
    <lineage>
        <taxon>Bacteria</taxon>
        <taxon>Pseudomonadati</taxon>
        <taxon>Pseudomonadota</taxon>
        <taxon>Alphaproteobacteria</taxon>
        <taxon>Hyphomicrobiales</taxon>
        <taxon>Brucellaceae</taxon>
        <taxon>Brucella/Ochrobactrum group</taxon>
        <taxon>Brucella</taxon>
    </lineage>
</organism>
<evidence type="ECO:0000313" key="2">
    <source>
        <dbReference type="EMBL" id="MDR6433253.1"/>
    </source>
</evidence>
<comment type="caution">
    <text evidence="2">The sequence shown here is derived from an EMBL/GenBank/DDBJ whole genome shotgun (WGS) entry which is preliminary data.</text>
</comment>
<evidence type="ECO:0000313" key="3">
    <source>
        <dbReference type="Proteomes" id="UP001184614"/>
    </source>
</evidence>
<accession>A0ABU1MB25</accession>
<dbReference type="PANTHER" id="PTHR42831">
    <property type="entry name" value="FE-S PROTEIN MATURATION AUXILIARY FACTOR YITW"/>
    <property type="match status" value="1"/>
</dbReference>
<name>A0ABU1MB25_9HYPH</name>
<feature type="domain" description="MIP18 family-like" evidence="1">
    <location>
        <begin position="12"/>
        <end position="83"/>
    </location>
</feature>
<reference evidence="2 3" key="1">
    <citation type="submission" date="2023-07" db="EMBL/GenBank/DDBJ databases">
        <title>Sorghum-associated microbial communities from plants grown in Nebraska, USA.</title>
        <authorList>
            <person name="Schachtman D."/>
        </authorList>
    </citation>
    <scope>NUCLEOTIDE SEQUENCE [LARGE SCALE GENOMIC DNA]</scope>
    <source>
        <strain evidence="2 3">DS1730</strain>
    </source>
</reference>
<dbReference type="SUPFAM" id="SSF117916">
    <property type="entry name" value="Fe-S cluster assembly (FSCA) domain-like"/>
    <property type="match status" value="1"/>
</dbReference>
<proteinExistence type="predicted"/>
<dbReference type="Pfam" id="PF01883">
    <property type="entry name" value="FeS_assembly_P"/>
    <property type="match status" value="1"/>
</dbReference>
<keyword evidence="3" id="KW-1185">Reference proteome</keyword>